<keyword evidence="2 4" id="KW-0378">Hydrolase</keyword>
<dbReference type="AlphaFoldDB" id="A0A1I4PSH4"/>
<dbReference type="Gene3D" id="1.20.120.1600">
    <property type="match status" value="1"/>
</dbReference>
<evidence type="ECO:0000256" key="3">
    <source>
        <dbReference type="ARBA" id="ARBA00022842"/>
    </source>
</evidence>
<dbReference type="OrthoDB" id="367448at2"/>
<dbReference type="SUPFAM" id="SSF56784">
    <property type="entry name" value="HAD-like"/>
    <property type="match status" value="1"/>
</dbReference>
<evidence type="ECO:0000313" key="4">
    <source>
        <dbReference type="EMBL" id="SFM30718.1"/>
    </source>
</evidence>
<dbReference type="GO" id="GO:0009231">
    <property type="term" value="P:riboflavin biosynthetic process"/>
    <property type="evidence" value="ECO:0007669"/>
    <property type="project" value="TreeGrafter"/>
</dbReference>
<comment type="cofactor">
    <cofactor evidence="1">
        <name>Mg(2+)</name>
        <dbReference type="ChEBI" id="CHEBI:18420"/>
    </cofactor>
</comment>
<dbReference type="PANTHER" id="PTHR46470:SF4">
    <property type="entry name" value="5-AMINO-6-(5-PHOSPHO-D-RIBITYLAMINO)URACIL PHOSPHATASE YIGB"/>
    <property type="match status" value="1"/>
</dbReference>
<dbReference type="InterPro" id="IPR006439">
    <property type="entry name" value="HAD-SF_hydro_IA"/>
</dbReference>
<dbReference type="PANTHER" id="PTHR46470">
    <property type="entry name" value="N-ACYLNEURAMINATE-9-PHOSPHATASE"/>
    <property type="match status" value="1"/>
</dbReference>
<dbReference type="STRING" id="758825.SAMN02982985_03572"/>
<dbReference type="Gene3D" id="3.40.50.1000">
    <property type="entry name" value="HAD superfamily/HAD-like"/>
    <property type="match status" value="1"/>
</dbReference>
<dbReference type="Proteomes" id="UP000199470">
    <property type="component" value="Unassembled WGS sequence"/>
</dbReference>
<dbReference type="GO" id="GO:0016787">
    <property type="term" value="F:hydrolase activity"/>
    <property type="evidence" value="ECO:0007669"/>
    <property type="project" value="UniProtKB-KW"/>
</dbReference>
<dbReference type="InterPro" id="IPR051400">
    <property type="entry name" value="HAD-like_hydrolase"/>
</dbReference>
<reference evidence="4 5" key="1">
    <citation type="submission" date="2016-10" db="EMBL/GenBank/DDBJ databases">
        <authorList>
            <person name="de Groot N.N."/>
        </authorList>
    </citation>
    <scope>NUCLEOTIDE SEQUENCE [LARGE SCALE GENOMIC DNA]</scope>
    <source>
        <strain evidence="4 5">ATCC 43154</strain>
    </source>
</reference>
<dbReference type="InterPro" id="IPR036412">
    <property type="entry name" value="HAD-like_sf"/>
</dbReference>
<name>A0A1I4PSH4_9BURK</name>
<gene>
    <name evidence="4" type="ORF">SAMN02982985_03572</name>
</gene>
<dbReference type="NCBIfam" id="TIGR01509">
    <property type="entry name" value="HAD-SF-IA-v3"/>
    <property type="match status" value="1"/>
</dbReference>
<dbReference type="InterPro" id="IPR023214">
    <property type="entry name" value="HAD_sf"/>
</dbReference>
<dbReference type="RefSeq" id="WP_093389162.1">
    <property type="nucleotide sequence ID" value="NZ_FOTW01000017.1"/>
</dbReference>
<keyword evidence="3" id="KW-0460">Magnesium</keyword>
<proteinExistence type="predicted"/>
<sequence length="242" mass="26296">MSTTAVPPAAVRPLAVLFDLDDTLWPIGPVIARAELTLHAWLGQHAPKVARRFSIEQLRERRMELLRRQPELAIDLSAVRRAGLLAAFAEAGEDALHVEAAMRHFLAARNEVVPYDDVLPGLLRLKQRLRLGTISNGNGDLAAIGLEQHFEVSLAACHFGRGKPDPAIFLAACATLGVAPQQAVYVGDDLRLDVVGAQGAGLRAVWLNRHGGDAHLAAGVVPDAICSSFDEVRHWIERQLEE</sequence>
<evidence type="ECO:0000256" key="2">
    <source>
        <dbReference type="ARBA" id="ARBA00022801"/>
    </source>
</evidence>
<organism evidence="4 5">
    <name type="scientific">Rugamonas rubra</name>
    <dbReference type="NCBI Taxonomy" id="758825"/>
    <lineage>
        <taxon>Bacteria</taxon>
        <taxon>Pseudomonadati</taxon>
        <taxon>Pseudomonadota</taxon>
        <taxon>Betaproteobacteria</taxon>
        <taxon>Burkholderiales</taxon>
        <taxon>Oxalobacteraceae</taxon>
        <taxon>Telluria group</taxon>
        <taxon>Rugamonas</taxon>
    </lineage>
</organism>
<protein>
    <submittedName>
        <fullName evidence="4">Putative hydrolase of the HAD superfamily</fullName>
    </submittedName>
</protein>
<keyword evidence="5" id="KW-1185">Reference proteome</keyword>
<dbReference type="SFLD" id="SFLDS00003">
    <property type="entry name" value="Haloacid_Dehalogenase"/>
    <property type="match status" value="1"/>
</dbReference>
<evidence type="ECO:0000313" key="5">
    <source>
        <dbReference type="Proteomes" id="UP000199470"/>
    </source>
</evidence>
<evidence type="ECO:0000256" key="1">
    <source>
        <dbReference type="ARBA" id="ARBA00001946"/>
    </source>
</evidence>
<accession>A0A1I4PSH4</accession>
<dbReference type="Pfam" id="PF00702">
    <property type="entry name" value="Hydrolase"/>
    <property type="match status" value="1"/>
</dbReference>
<dbReference type="SFLD" id="SFLDG01129">
    <property type="entry name" value="C1.5:_HAD__Beta-PGM__Phosphata"/>
    <property type="match status" value="1"/>
</dbReference>
<dbReference type="NCBIfam" id="TIGR01549">
    <property type="entry name" value="HAD-SF-IA-v1"/>
    <property type="match status" value="1"/>
</dbReference>
<dbReference type="EMBL" id="FOTW01000017">
    <property type="protein sequence ID" value="SFM30718.1"/>
    <property type="molecule type" value="Genomic_DNA"/>
</dbReference>